<protein>
    <submittedName>
        <fullName evidence="4">Uu.00g016910.m01.CDS01</fullName>
    </submittedName>
</protein>
<dbReference type="EMBL" id="CAUWAG010000020">
    <property type="protein sequence ID" value="CAJ2513572.1"/>
    <property type="molecule type" value="Genomic_DNA"/>
</dbReference>
<dbReference type="PANTHER" id="PTHR47706">
    <property type="entry name" value="NMRA-LIKE FAMILY PROTEIN"/>
    <property type="match status" value="1"/>
</dbReference>
<comment type="caution">
    <text evidence="4">The sequence shown here is derived from an EMBL/GenBank/DDBJ whole genome shotgun (WGS) entry which is preliminary data.</text>
</comment>
<dbReference type="AlphaFoldDB" id="A0AAI8VYU1"/>
<name>A0AAI8VYU1_9PEZI</name>
<dbReference type="Pfam" id="PF05368">
    <property type="entry name" value="NmrA"/>
    <property type="match status" value="1"/>
</dbReference>
<evidence type="ECO:0000256" key="1">
    <source>
        <dbReference type="ARBA" id="ARBA00022857"/>
    </source>
</evidence>
<dbReference type="PANTHER" id="PTHR47706:SF9">
    <property type="entry name" value="NMRA-LIKE DOMAIN-CONTAINING PROTEIN-RELATED"/>
    <property type="match status" value="1"/>
</dbReference>
<dbReference type="InterPro" id="IPR036291">
    <property type="entry name" value="NAD(P)-bd_dom_sf"/>
</dbReference>
<dbReference type="InterPro" id="IPR051609">
    <property type="entry name" value="NmrA/Isoflavone_reductase-like"/>
</dbReference>
<evidence type="ECO:0000256" key="2">
    <source>
        <dbReference type="ARBA" id="ARBA00023002"/>
    </source>
</evidence>
<reference evidence="4" key="1">
    <citation type="submission" date="2023-10" db="EMBL/GenBank/DDBJ databases">
        <authorList>
            <person name="Hackl T."/>
        </authorList>
    </citation>
    <scope>NUCLEOTIDE SEQUENCE</scope>
</reference>
<dbReference type="Proteomes" id="UP001295740">
    <property type="component" value="Unassembled WGS sequence"/>
</dbReference>
<feature type="domain" description="NmrA-like" evidence="3">
    <location>
        <begin position="6"/>
        <end position="242"/>
    </location>
</feature>
<proteinExistence type="predicted"/>
<organism evidence="4 5">
    <name type="scientific">Anthostomella pinea</name>
    <dbReference type="NCBI Taxonomy" id="933095"/>
    <lineage>
        <taxon>Eukaryota</taxon>
        <taxon>Fungi</taxon>
        <taxon>Dikarya</taxon>
        <taxon>Ascomycota</taxon>
        <taxon>Pezizomycotina</taxon>
        <taxon>Sordariomycetes</taxon>
        <taxon>Xylariomycetidae</taxon>
        <taxon>Xylariales</taxon>
        <taxon>Xylariaceae</taxon>
        <taxon>Anthostomella</taxon>
    </lineage>
</organism>
<dbReference type="GO" id="GO:0016491">
    <property type="term" value="F:oxidoreductase activity"/>
    <property type="evidence" value="ECO:0007669"/>
    <property type="project" value="UniProtKB-KW"/>
</dbReference>
<accession>A0AAI8VYU1</accession>
<evidence type="ECO:0000313" key="4">
    <source>
        <dbReference type="EMBL" id="CAJ2513572.1"/>
    </source>
</evidence>
<keyword evidence="1" id="KW-0521">NADP</keyword>
<evidence type="ECO:0000259" key="3">
    <source>
        <dbReference type="Pfam" id="PF05368"/>
    </source>
</evidence>
<gene>
    <name evidence="4" type="ORF">KHLLAP_LOCUS14040</name>
</gene>
<evidence type="ECO:0000313" key="5">
    <source>
        <dbReference type="Proteomes" id="UP001295740"/>
    </source>
</evidence>
<dbReference type="Gene3D" id="3.40.50.720">
    <property type="entry name" value="NAD(P)-binding Rossmann-like Domain"/>
    <property type="match status" value="1"/>
</dbReference>
<dbReference type="SUPFAM" id="SSF51735">
    <property type="entry name" value="NAD(P)-binding Rossmann-fold domains"/>
    <property type="match status" value="1"/>
</dbReference>
<sequence>MSSPIKVGIVGATGNTGKSIVNGLLASDVNFEVTALTRPESVDSDGSKALKDRGVKIVILDLKAPKAELVKALTGLDTVLSCISAYQLELQAGLAQAAKDAGVKRFVPCDWGSPAPRGVMLLRDRKDDALAAVQRLRLAYTVIDVGLWFNLSVAAVPSGRTAHAVRGILNIHAGDGTVPNALTDIRDIGWRVARIIADPRTINKKVFAYTEVLSMNQCADTLDEVSGEKSVWTELSAQMIHDAIAKAKQETSSSALPPGLTINEYYDSCLLRGDNTPESAAYLGYLDFKDLYPEAPSGKLLGEFYKDVLDGQGIGV</sequence>
<dbReference type="InterPro" id="IPR008030">
    <property type="entry name" value="NmrA-like"/>
</dbReference>
<dbReference type="Gene3D" id="3.90.25.10">
    <property type="entry name" value="UDP-galactose 4-epimerase, domain 1"/>
    <property type="match status" value="1"/>
</dbReference>
<keyword evidence="2" id="KW-0560">Oxidoreductase</keyword>
<keyword evidence="5" id="KW-1185">Reference proteome</keyword>